<dbReference type="EMBL" id="NTGA01000022">
    <property type="protein sequence ID" value="PAY22621.1"/>
    <property type="molecule type" value="Genomic_DNA"/>
</dbReference>
<dbReference type="InterPro" id="IPR036291">
    <property type="entry name" value="NAD(P)-bd_dom_sf"/>
</dbReference>
<dbReference type="InterPro" id="IPR050177">
    <property type="entry name" value="Lipid_A_modif_metabolic_enz"/>
</dbReference>
<feature type="domain" description="NAD-dependent epimerase/dehydratase" evidence="1">
    <location>
        <begin position="3"/>
        <end position="238"/>
    </location>
</feature>
<evidence type="ECO:0000313" key="3">
    <source>
        <dbReference type="Proteomes" id="UP000218810"/>
    </source>
</evidence>
<accession>A0A2A2WN69</accession>
<comment type="caution">
    <text evidence="2">The sequence shown here is derived from an EMBL/GenBank/DDBJ whole genome shotgun (WGS) entry which is preliminary data.</text>
</comment>
<dbReference type="Proteomes" id="UP000218810">
    <property type="component" value="Unassembled WGS sequence"/>
</dbReference>
<dbReference type="PANTHER" id="PTHR43245">
    <property type="entry name" value="BIFUNCTIONAL POLYMYXIN RESISTANCE PROTEIN ARNA"/>
    <property type="match status" value="1"/>
</dbReference>
<reference evidence="3" key="1">
    <citation type="submission" date="2017-09" db="EMBL/GenBank/DDBJ databases">
        <authorList>
            <person name="Zhang Y."/>
            <person name="Huang X."/>
            <person name="Liu J."/>
            <person name="Lu L."/>
            <person name="Peng K."/>
        </authorList>
    </citation>
    <scope>NUCLEOTIDE SEQUENCE [LARGE SCALE GENOMIC DNA]</scope>
    <source>
        <strain evidence="3">S-XJ-1</strain>
    </source>
</reference>
<dbReference type="PANTHER" id="PTHR43245:SF55">
    <property type="entry name" value="NAD(P)-BINDING DOMAIN-CONTAINING PROTEIN"/>
    <property type="match status" value="1"/>
</dbReference>
<dbReference type="SUPFAM" id="SSF51735">
    <property type="entry name" value="NAD(P)-binding Rossmann-fold domains"/>
    <property type="match status" value="1"/>
</dbReference>
<dbReference type="OrthoDB" id="3338687at2"/>
<dbReference type="AlphaFoldDB" id="A0A2A2WN69"/>
<gene>
    <name evidence="2" type="ORF">CEY15_13010</name>
</gene>
<organism evidence="2 3">
    <name type="scientific">Dietzia natronolimnaea</name>
    <dbReference type="NCBI Taxonomy" id="161920"/>
    <lineage>
        <taxon>Bacteria</taxon>
        <taxon>Bacillati</taxon>
        <taxon>Actinomycetota</taxon>
        <taxon>Actinomycetes</taxon>
        <taxon>Mycobacteriales</taxon>
        <taxon>Dietziaceae</taxon>
        <taxon>Dietzia</taxon>
    </lineage>
</organism>
<evidence type="ECO:0000259" key="1">
    <source>
        <dbReference type="Pfam" id="PF01370"/>
    </source>
</evidence>
<proteinExistence type="predicted"/>
<dbReference type="Gene3D" id="3.40.50.720">
    <property type="entry name" value="NAD(P)-binding Rossmann-like Domain"/>
    <property type="match status" value="1"/>
</dbReference>
<dbReference type="Pfam" id="PF01370">
    <property type="entry name" value="Epimerase"/>
    <property type="match status" value="1"/>
</dbReference>
<protein>
    <submittedName>
        <fullName evidence="2">Epimerase</fullName>
    </submittedName>
</protein>
<evidence type="ECO:0000313" key="2">
    <source>
        <dbReference type="EMBL" id="PAY22621.1"/>
    </source>
</evidence>
<name>A0A2A2WN69_9ACTN</name>
<keyword evidence="3" id="KW-1185">Reference proteome</keyword>
<dbReference type="InterPro" id="IPR001509">
    <property type="entry name" value="Epimerase_deHydtase"/>
</dbReference>
<sequence>MRIVIIGASGNVGTALLGRLRETRSGDELVGLVRRPPDPVGEYRGVDWHALDVSDQDAVGELGRHFTDADTVVNLAWGFQPTREVDYLERVGVGGTAAVLEAAQSAGVGHLVHISSVGTYAPGRHGEHVDEDWARTGVPSSAYSRHKAAAEKLIDEHERHHGADAVPVARVRPGFVVQRAAASGLTRYGLPAYLPAHLMPRLPLLPLDRDLCLPLIHAEDVADALVRVIDQGATGPFNLATDPPFTRNDLAEVLGAWSVHVPLPLLGAIVGLTWRARLQPVDRGWLDLAYSVPLLDCGRARDELGWTPSWAPREAMADLLDGIAHLAHTGSAPLRRRSVPDLVRRDLTEGLISSRRFP</sequence>